<evidence type="ECO:0000256" key="8">
    <source>
        <dbReference type="ARBA" id="ARBA00023002"/>
    </source>
</evidence>
<evidence type="ECO:0000256" key="6">
    <source>
        <dbReference type="ARBA" id="ARBA00022873"/>
    </source>
</evidence>
<dbReference type="Pfam" id="PF02668">
    <property type="entry name" value="TauD"/>
    <property type="match status" value="1"/>
</dbReference>
<dbReference type="GO" id="GO:0050353">
    <property type="term" value="F:trimethyllysine dioxygenase activity"/>
    <property type="evidence" value="ECO:0007669"/>
    <property type="project" value="UniProtKB-EC"/>
</dbReference>
<evidence type="ECO:0000259" key="19">
    <source>
        <dbReference type="Pfam" id="PF06155"/>
    </source>
</evidence>
<dbReference type="SUPFAM" id="SSF54637">
    <property type="entry name" value="Thioesterase/thiol ester dehydrase-isomerase"/>
    <property type="match status" value="2"/>
</dbReference>
<dbReference type="STRING" id="1392250.A0A2I2G1X9"/>
<evidence type="ECO:0000256" key="14">
    <source>
        <dbReference type="ARBA" id="ARBA00049334"/>
    </source>
</evidence>
<protein>
    <recommendedName>
        <fullName evidence="15">Trimethyllysine dioxygenase</fullName>
        <ecNumber evidence="4">1.14.11.8</ecNumber>
    </recommendedName>
    <alternativeName>
        <fullName evidence="11">Epsilon-trimethyllysine 2-oxoglutarate dioxygenase</fullName>
    </alternativeName>
    <alternativeName>
        <fullName evidence="10">TML hydroxylase</fullName>
    </alternativeName>
    <alternativeName>
        <fullName evidence="12">TML-alpha-ketoglutarate dioxygenase</fullName>
    </alternativeName>
</protein>
<dbReference type="GO" id="GO:0006635">
    <property type="term" value="P:fatty acid beta-oxidation"/>
    <property type="evidence" value="ECO:0007669"/>
    <property type="project" value="TreeGrafter"/>
</dbReference>
<dbReference type="GO" id="GO:0004300">
    <property type="term" value="F:enoyl-CoA hydratase activity"/>
    <property type="evidence" value="ECO:0007669"/>
    <property type="project" value="TreeGrafter"/>
</dbReference>
<keyword evidence="6" id="KW-0124">Carnitine biosynthesis</keyword>
<dbReference type="InterPro" id="IPR003819">
    <property type="entry name" value="TauD/TfdA-like"/>
</dbReference>
<keyword evidence="9" id="KW-0408">Iron</keyword>
<evidence type="ECO:0000256" key="10">
    <source>
        <dbReference type="ARBA" id="ARBA00030363"/>
    </source>
</evidence>
<dbReference type="Proteomes" id="UP000234275">
    <property type="component" value="Unassembled WGS sequence"/>
</dbReference>
<dbReference type="InterPro" id="IPR002539">
    <property type="entry name" value="MaoC-like_dom"/>
</dbReference>
<keyword evidence="8" id="KW-0560">Oxidoreductase</keyword>
<evidence type="ECO:0000256" key="3">
    <source>
        <dbReference type="ARBA" id="ARBA00008654"/>
    </source>
</evidence>
<dbReference type="Pfam" id="PF22622">
    <property type="entry name" value="MFE-2_hydrat-2_N"/>
    <property type="match status" value="1"/>
</dbReference>
<accession>A0A2I2G1X9</accession>
<evidence type="ECO:0000259" key="20">
    <source>
        <dbReference type="Pfam" id="PF22622"/>
    </source>
</evidence>
<keyword evidence="22" id="KW-1185">Reference proteome</keyword>
<feature type="domain" description="TauD/TfdA-like" evidence="18">
    <location>
        <begin position="461"/>
        <end position="704"/>
    </location>
</feature>
<feature type="domain" description="MaoC-like" evidence="17">
    <location>
        <begin position="175"/>
        <end position="280"/>
    </location>
</feature>
<comment type="catalytic activity">
    <reaction evidence="14">
        <text>N(6),N(6),N(6)-trimethyl-L-lysine + 2-oxoglutarate + O2 = (3S)-3-hydroxy-N(6),N(6),N(6)-trimethyl-L-lysine + succinate + CO2</text>
        <dbReference type="Rhea" id="RHEA:14181"/>
        <dbReference type="ChEBI" id="CHEBI:15379"/>
        <dbReference type="ChEBI" id="CHEBI:16526"/>
        <dbReference type="ChEBI" id="CHEBI:16810"/>
        <dbReference type="ChEBI" id="CHEBI:30031"/>
        <dbReference type="ChEBI" id="CHEBI:58100"/>
        <dbReference type="ChEBI" id="CHEBI:141499"/>
        <dbReference type="EC" id="1.14.11.8"/>
    </reaction>
</comment>
<dbReference type="CDD" id="cd00250">
    <property type="entry name" value="CAS_like"/>
    <property type="match status" value="1"/>
</dbReference>
<evidence type="ECO:0000313" key="22">
    <source>
        <dbReference type="Proteomes" id="UP000234275"/>
    </source>
</evidence>
<dbReference type="NCBIfam" id="TIGR02410">
    <property type="entry name" value="carnitine_TMLD"/>
    <property type="match status" value="1"/>
</dbReference>
<evidence type="ECO:0000256" key="7">
    <source>
        <dbReference type="ARBA" id="ARBA00022964"/>
    </source>
</evidence>
<dbReference type="InterPro" id="IPR042098">
    <property type="entry name" value="TauD-like_sf"/>
</dbReference>
<dbReference type="InterPro" id="IPR038492">
    <property type="entry name" value="GBBH-like_N_sf"/>
</dbReference>
<evidence type="ECO:0000256" key="11">
    <source>
        <dbReference type="ARBA" id="ARBA00031778"/>
    </source>
</evidence>
<dbReference type="EC" id="1.14.11.8" evidence="4"/>
<dbReference type="Pfam" id="PF01575">
    <property type="entry name" value="MaoC_dehydratas"/>
    <property type="match status" value="1"/>
</dbReference>
<dbReference type="GO" id="GO:0003857">
    <property type="term" value="F:(3S)-3-hydroxyacyl-CoA dehydrogenase (NAD+) activity"/>
    <property type="evidence" value="ECO:0007669"/>
    <property type="project" value="TreeGrafter"/>
</dbReference>
<dbReference type="Gene3D" id="3.10.129.10">
    <property type="entry name" value="Hotdog Thioesterase"/>
    <property type="match status" value="2"/>
</dbReference>
<dbReference type="GeneID" id="36552259"/>
<dbReference type="VEuPathDB" id="FungiDB:P170DRAFT_363159"/>
<evidence type="ECO:0000256" key="16">
    <source>
        <dbReference type="SAM" id="MobiDB-lite"/>
    </source>
</evidence>
<evidence type="ECO:0000256" key="9">
    <source>
        <dbReference type="ARBA" id="ARBA00023004"/>
    </source>
</evidence>
<dbReference type="GO" id="GO:0045329">
    <property type="term" value="P:carnitine biosynthetic process"/>
    <property type="evidence" value="ECO:0007669"/>
    <property type="project" value="UniProtKB-UniPathway"/>
</dbReference>
<evidence type="ECO:0000256" key="4">
    <source>
        <dbReference type="ARBA" id="ARBA00012267"/>
    </source>
</evidence>
<evidence type="ECO:0000259" key="17">
    <source>
        <dbReference type="Pfam" id="PF01575"/>
    </source>
</evidence>
<dbReference type="PANTHER" id="PTHR13078:SF57">
    <property type="entry name" value="DEHYDRATASE, PUTATIVE (AFU_ORTHOLOGUE AFUA_5G00640)-RELATED"/>
    <property type="match status" value="1"/>
</dbReference>
<dbReference type="GO" id="GO:0005506">
    <property type="term" value="F:iron ion binding"/>
    <property type="evidence" value="ECO:0007669"/>
    <property type="project" value="InterPro"/>
</dbReference>
<dbReference type="Gene3D" id="3.30.2020.30">
    <property type="match status" value="1"/>
</dbReference>
<dbReference type="GO" id="GO:0005777">
    <property type="term" value="C:peroxisome"/>
    <property type="evidence" value="ECO:0007669"/>
    <property type="project" value="TreeGrafter"/>
</dbReference>
<feature type="domain" description="Gamma-butyrobetaine hydroxylase-like N-terminal" evidence="19">
    <location>
        <begin position="362"/>
        <end position="431"/>
    </location>
</feature>
<reference evidence="21 22" key="1">
    <citation type="submission" date="2016-12" db="EMBL/GenBank/DDBJ databases">
        <title>The genomes of Aspergillus section Nigri reveals drivers in fungal speciation.</title>
        <authorList>
            <consortium name="DOE Joint Genome Institute"/>
            <person name="Vesth T.C."/>
            <person name="Nybo J."/>
            <person name="Theobald S."/>
            <person name="Brandl J."/>
            <person name="Frisvad J.C."/>
            <person name="Nielsen K.F."/>
            <person name="Lyhne E.K."/>
            <person name="Kogle M.E."/>
            <person name="Kuo A."/>
            <person name="Riley R."/>
            <person name="Clum A."/>
            <person name="Nolan M."/>
            <person name="Lipzen A."/>
            <person name="Salamov A."/>
            <person name="Henrissat B."/>
            <person name="Wiebenga A."/>
            <person name="De Vries R.P."/>
            <person name="Grigoriev I.V."/>
            <person name="Mortensen U.H."/>
            <person name="Andersen M.R."/>
            <person name="Baker S.E."/>
        </authorList>
    </citation>
    <scope>NUCLEOTIDE SEQUENCE [LARGE SCALE GENOMIC DNA]</scope>
    <source>
        <strain evidence="21 22">IBT 23096</strain>
    </source>
</reference>
<evidence type="ECO:0000256" key="13">
    <source>
        <dbReference type="ARBA" id="ARBA00046008"/>
    </source>
</evidence>
<dbReference type="FunFam" id="3.30.2020.30:FF:000002">
    <property type="entry name" value="Putative gamma-butyrobetaine dioxygenase"/>
    <property type="match status" value="1"/>
</dbReference>
<comment type="similarity">
    <text evidence="3">Belongs to the gamma-BBH/TMLD family.</text>
</comment>
<dbReference type="InterPro" id="IPR029069">
    <property type="entry name" value="HotDog_dom_sf"/>
</dbReference>
<feature type="domain" description="Peroxisomal multifunctional enzyme type 2-like N-terminal" evidence="20">
    <location>
        <begin position="17"/>
        <end position="155"/>
    </location>
</feature>
<comment type="cofactor">
    <cofactor evidence="2">
        <name>L-ascorbate</name>
        <dbReference type="ChEBI" id="CHEBI:38290"/>
    </cofactor>
</comment>
<dbReference type="UniPathway" id="UPA00118"/>
<sequence length="742" mass="84091">MSAPGVGFEYPAQEVSWQKRDVLLFANSIGCKADELHFLYELHPNFAVFPTYPLILPFKLADQEVTDFYARSKATPIPGVPQFDYSRVVDGQRKLTVLKPLPTTSAGRTFELRNKVVGVYDKGKPGTVVETEQSIVDKDTGEVYSKTVSSNFFVGQGNWGGPKGPSTVSYPPPEGKSPDAIHVVQSNLETAHLYRLNGDYNPLHATPEPGAKMGFGGIIIHGLFSWNSAAQGILRELGGSDPNNLREFQARFASPVKPGDKLITEIWRTGNFHNDLEEIRFVTKNGNGKVVLSNGRSIGQTPRQRLSCRRLPAATSTKANSSLPARPSREDPFVARSALQPFVDFETNKYNNRYTALKRTPEGHEGLYGNFWLRENCQCSKCIHPDTRQRIVDTFSIPSDAKIERIEYTADGAEVLWLDGHQSFYPFTWLRLHANGKKIPLDPNMMAIRFFKHQPPSDPFPPAVSYSSVMEDDRALWRWVEAIVIYGYCFVQGVPVDPESTKSLLERIAFIRHTHYGSGFWDFTSDLTFKDTAYTSEGLGAHTDNTYFTDPARLQLFHLLSHTDGDGGTSLLVDGFQAAKTLFAQNRNHFHTLAEIPQPFHASGNEDTCIQPAAQVPVFNIHPQHQRLFQIRWNNYDRAAKTDWTMEEQMKWYDAARAFNEIIHRPEMQLWTQLEPGTALIFDNWRMMHGRTEFTGKRRMCGGYINNDDFMSKYRLLEFGRQKVLDNLGNNASLSYNPNYRY</sequence>
<feature type="compositionally biased region" description="Polar residues" evidence="16">
    <location>
        <begin position="314"/>
        <end position="323"/>
    </location>
</feature>
<dbReference type="InterPro" id="IPR010376">
    <property type="entry name" value="GBBH-like_N"/>
</dbReference>
<dbReference type="GO" id="GO:0044594">
    <property type="term" value="F:17-beta-hydroxysteroid dehydrogenase (NAD+) activity"/>
    <property type="evidence" value="ECO:0007669"/>
    <property type="project" value="TreeGrafter"/>
</dbReference>
<dbReference type="InterPro" id="IPR054357">
    <property type="entry name" value="MFE-2_N"/>
</dbReference>
<dbReference type="AlphaFoldDB" id="A0A2I2G1X9"/>
<gene>
    <name evidence="21" type="ORF">P170DRAFT_363159</name>
</gene>
<evidence type="ECO:0000256" key="12">
    <source>
        <dbReference type="ARBA" id="ARBA00032283"/>
    </source>
</evidence>
<comment type="function">
    <text evidence="13">Converts trimethyllysine (TML) into hydroxytrimethyllysine (HTML).</text>
</comment>
<dbReference type="FunFam" id="3.60.130.10:FF:000001">
    <property type="entry name" value="Trimethyllysine dioxygenase, mitochondrial"/>
    <property type="match status" value="1"/>
</dbReference>
<dbReference type="Gene3D" id="3.60.130.10">
    <property type="entry name" value="Clavaminate synthase-like"/>
    <property type="match status" value="1"/>
</dbReference>
<comment type="caution">
    <text evidence="21">The sequence shown here is derived from an EMBL/GenBank/DDBJ whole genome shotgun (WGS) entry which is preliminary data.</text>
</comment>
<dbReference type="PANTHER" id="PTHR13078">
    <property type="entry name" value="PEROXISOMAL MULTIFUNCTIONAL ENZYME TYPE 2-RELATED"/>
    <property type="match status" value="1"/>
</dbReference>
<feature type="region of interest" description="Disordered" evidence="16">
    <location>
        <begin position="310"/>
        <end position="329"/>
    </location>
</feature>
<dbReference type="SUPFAM" id="SSF51197">
    <property type="entry name" value="Clavaminate synthase-like"/>
    <property type="match status" value="1"/>
</dbReference>
<dbReference type="EMBL" id="MSFO01000006">
    <property type="protein sequence ID" value="PLB46892.1"/>
    <property type="molecule type" value="Genomic_DNA"/>
</dbReference>
<evidence type="ECO:0000256" key="5">
    <source>
        <dbReference type="ARBA" id="ARBA00022723"/>
    </source>
</evidence>
<evidence type="ECO:0000256" key="2">
    <source>
        <dbReference type="ARBA" id="ARBA00001961"/>
    </source>
</evidence>
<dbReference type="OrthoDB" id="408743at2759"/>
<dbReference type="InterPro" id="IPR012776">
    <property type="entry name" value="Trimethyllysine_dOase"/>
</dbReference>
<evidence type="ECO:0000259" key="18">
    <source>
        <dbReference type="Pfam" id="PF02668"/>
    </source>
</evidence>
<dbReference type="RefSeq" id="XP_024702194.1">
    <property type="nucleotide sequence ID" value="XM_024844559.1"/>
</dbReference>
<organism evidence="21 22">
    <name type="scientific">Aspergillus steynii IBT 23096</name>
    <dbReference type="NCBI Taxonomy" id="1392250"/>
    <lineage>
        <taxon>Eukaryota</taxon>
        <taxon>Fungi</taxon>
        <taxon>Dikarya</taxon>
        <taxon>Ascomycota</taxon>
        <taxon>Pezizomycotina</taxon>
        <taxon>Eurotiomycetes</taxon>
        <taxon>Eurotiomycetidae</taxon>
        <taxon>Eurotiales</taxon>
        <taxon>Aspergillaceae</taxon>
        <taxon>Aspergillus</taxon>
        <taxon>Aspergillus subgen. Circumdati</taxon>
    </lineage>
</organism>
<evidence type="ECO:0000313" key="21">
    <source>
        <dbReference type="EMBL" id="PLB46892.1"/>
    </source>
</evidence>
<dbReference type="Pfam" id="PF06155">
    <property type="entry name" value="GBBH-like_N"/>
    <property type="match status" value="1"/>
</dbReference>
<proteinExistence type="inferred from homology"/>
<evidence type="ECO:0000256" key="1">
    <source>
        <dbReference type="ARBA" id="ARBA00001954"/>
    </source>
</evidence>
<keyword evidence="5" id="KW-0479">Metal-binding</keyword>
<evidence type="ECO:0000256" key="15">
    <source>
        <dbReference type="ARBA" id="ARBA00071191"/>
    </source>
</evidence>
<name>A0A2I2G1X9_9EURO</name>
<keyword evidence="7 21" id="KW-0223">Dioxygenase</keyword>
<comment type="cofactor">
    <cofactor evidence="1">
        <name>Fe(2+)</name>
        <dbReference type="ChEBI" id="CHEBI:29033"/>
    </cofactor>
</comment>